<evidence type="ECO:0000256" key="1">
    <source>
        <dbReference type="SAM" id="Phobius"/>
    </source>
</evidence>
<dbReference type="InterPro" id="IPR013083">
    <property type="entry name" value="Znf_RING/FYVE/PHD"/>
</dbReference>
<accession>A0A6C0ITN7</accession>
<feature type="transmembrane region" description="Helical" evidence="1">
    <location>
        <begin position="91"/>
        <end position="119"/>
    </location>
</feature>
<reference evidence="3" key="1">
    <citation type="journal article" date="2020" name="Nature">
        <title>Giant virus diversity and host interactions through global metagenomics.</title>
        <authorList>
            <person name="Schulz F."/>
            <person name="Roux S."/>
            <person name="Paez-Espino D."/>
            <person name="Jungbluth S."/>
            <person name="Walsh D.A."/>
            <person name="Denef V.J."/>
            <person name="McMahon K.D."/>
            <person name="Konstantinidis K.T."/>
            <person name="Eloe-Fadrosh E.A."/>
            <person name="Kyrpides N.C."/>
            <person name="Woyke T."/>
        </authorList>
    </citation>
    <scope>NUCLEOTIDE SEQUENCE</scope>
    <source>
        <strain evidence="3">GVMAG-M-3300024302-11</strain>
    </source>
</reference>
<dbReference type="Gene3D" id="3.30.40.10">
    <property type="entry name" value="Zinc/RING finger domain, C3HC4 (zinc finger)"/>
    <property type="match status" value="1"/>
</dbReference>
<organism evidence="3">
    <name type="scientific">viral metagenome</name>
    <dbReference type="NCBI Taxonomy" id="1070528"/>
    <lineage>
        <taxon>unclassified sequences</taxon>
        <taxon>metagenomes</taxon>
        <taxon>organismal metagenomes</taxon>
    </lineage>
</organism>
<keyword evidence="1" id="KW-0812">Transmembrane</keyword>
<dbReference type="PROSITE" id="PS50089">
    <property type="entry name" value="ZF_RING_2"/>
    <property type="match status" value="1"/>
</dbReference>
<dbReference type="EMBL" id="MN740260">
    <property type="protein sequence ID" value="QHT96621.1"/>
    <property type="molecule type" value="Genomic_DNA"/>
</dbReference>
<keyword evidence="1" id="KW-1133">Transmembrane helix</keyword>
<dbReference type="SUPFAM" id="SSF57850">
    <property type="entry name" value="RING/U-box"/>
    <property type="match status" value="1"/>
</dbReference>
<evidence type="ECO:0000313" key="3">
    <source>
        <dbReference type="EMBL" id="QHT96621.1"/>
    </source>
</evidence>
<feature type="domain" description="RING-type" evidence="2">
    <location>
        <begin position="16"/>
        <end position="57"/>
    </location>
</feature>
<dbReference type="InterPro" id="IPR001841">
    <property type="entry name" value="Znf_RING"/>
</dbReference>
<keyword evidence="1" id="KW-0472">Membrane</keyword>
<dbReference type="Pfam" id="PF13639">
    <property type="entry name" value="zf-RING_2"/>
    <property type="match status" value="1"/>
</dbReference>
<name>A0A6C0ITN7_9ZZZZ</name>
<sequence>MDLFNQHNYMLLEDECAICLDTNNQKINYTCIQCNKHFHKSCLSEWLKYTKNCPSCRYSSPENDFDPNIIEIFIIYNQINSVALQYNNHNFIMVFSFIHLCIKIVLFSFTMFIFLYFCII</sequence>
<dbReference type="SMART" id="SM00184">
    <property type="entry name" value="RING"/>
    <property type="match status" value="1"/>
</dbReference>
<dbReference type="AlphaFoldDB" id="A0A6C0ITN7"/>
<protein>
    <recommendedName>
        <fullName evidence="2">RING-type domain-containing protein</fullName>
    </recommendedName>
</protein>
<proteinExistence type="predicted"/>
<evidence type="ECO:0000259" key="2">
    <source>
        <dbReference type="PROSITE" id="PS50089"/>
    </source>
</evidence>